<dbReference type="Proteomes" id="UP000036938">
    <property type="component" value="Unassembled WGS sequence"/>
</dbReference>
<evidence type="ECO:0000313" key="5">
    <source>
        <dbReference type="Proteomes" id="UP000036938"/>
    </source>
</evidence>
<protein>
    <submittedName>
        <fullName evidence="4">Alanine racemase</fullName>
    </submittedName>
</protein>
<dbReference type="Pfam" id="PF14031">
    <property type="entry name" value="D-ser_dehydrat"/>
    <property type="match status" value="1"/>
</dbReference>
<reference evidence="4 5" key="1">
    <citation type="journal article" date="2015" name="Int. J. Syst. Evol. Microbiol.">
        <title>Aestuariivita atlantica sp. nov., isolated from deep sea sediment of the Atlantic Ocean.</title>
        <authorList>
            <person name="Li G."/>
            <person name="Lai Q."/>
            <person name="Du Y."/>
            <person name="Liu X."/>
            <person name="Sun F."/>
            <person name="Shao Z."/>
        </authorList>
    </citation>
    <scope>NUCLEOTIDE SEQUENCE [LARGE SCALE GENOMIC DNA]</scope>
    <source>
        <strain evidence="4 5">22II-S11-z3</strain>
    </source>
</reference>
<dbReference type="PANTHER" id="PTHR28004">
    <property type="entry name" value="ZGC:162816-RELATED"/>
    <property type="match status" value="1"/>
</dbReference>
<proteinExistence type="inferred from homology"/>
<evidence type="ECO:0000256" key="1">
    <source>
        <dbReference type="ARBA" id="ARBA00005323"/>
    </source>
</evidence>
<dbReference type="InterPro" id="IPR042208">
    <property type="entry name" value="D-ser_dehydrat-like_sf"/>
</dbReference>
<comment type="similarity">
    <text evidence="1">Belongs to the DSD1 family.</text>
</comment>
<gene>
    <name evidence="4" type="ORF">ATO11_11980</name>
</gene>
<dbReference type="GO" id="GO:0008721">
    <property type="term" value="F:D-serine ammonia-lyase activity"/>
    <property type="evidence" value="ECO:0007669"/>
    <property type="project" value="TreeGrafter"/>
</dbReference>
<dbReference type="PATRIC" id="fig|1317121.7.peg.3079"/>
<comment type="caution">
    <text evidence="4">The sequence shown here is derived from an EMBL/GenBank/DDBJ whole genome shotgun (WGS) entry which is preliminary data.</text>
</comment>
<dbReference type="CDD" id="cd06819">
    <property type="entry name" value="PLPDE_III_LS_D-TA"/>
    <property type="match status" value="1"/>
</dbReference>
<dbReference type="SMART" id="SM01119">
    <property type="entry name" value="D-ser_dehydrat"/>
    <property type="match status" value="1"/>
</dbReference>
<dbReference type="PANTHER" id="PTHR28004:SF2">
    <property type="entry name" value="D-SERINE DEHYDRATASE"/>
    <property type="match status" value="1"/>
</dbReference>
<name>A0A0L1JQ57_9RHOB</name>
<dbReference type="InterPro" id="IPR029066">
    <property type="entry name" value="PLP-binding_barrel"/>
</dbReference>
<keyword evidence="5" id="KW-1185">Reference proteome</keyword>
<evidence type="ECO:0000313" key="4">
    <source>
        <dbReference type="EMBL" id="KNG93871.1"/>
    </source>
</evidence>
<dbReference type="Gene3D" id="3.20.20.10">
    <property type="entry name" value="Alanine racemase"/>
    <property type="match status" value="1"/>
</dbReference>
<accession>A0A0L1JQ57</accession>
<dbReference type="InterPro" id="IPR026956">
    <property type="entry name" value="D-ser_dehydrat-like_dom"/>
</dbReference>
<dbReference type="RefSeq" id="WP_050531077.1">
    <property type="nucleotide sequence ID" value="NZ_AQQZ01000004.1"/>
</dbReference>
<dbReference type="InterPro" id="IPR001608">
    <property type="entry name" value="Ala_racemase_N"/>
</dbReference>
<dbReference type="SUPFAM" id="SSF51419">
    <property type="entry name" value="PLP-binding barrel"/>
    <property type="match status" value="1"/>
</dbReference>
<evidence type="ECO:0000259" key="3">
    <source>
        <dbReference type="SMART" id="SM01119"/>
    </source>
</evidence>
<dbReference type="Gene3D" id="2.40.37.20">
    <property type="entry name" value="D-serine dehydratase-like domain"/>
    <property type="match status" value="1"/>
</dbReference>
<keyword evidence="2" id="KW-0456">Lyase</keyword>
<sequence>MTDAPAYPGQPLSEVLTPALIVDLDALDHNLARMARLAKEAGVRLRPHGKMHKSADLARLQMAHGAVGLCCQKVSEAEAFARAGVTDLLVTNEVRGAARIARLTALAATGAHVGVCVDDPANVPELSSAITAAGATLDVYVERDIGQGRCGVTSTADVVTLARAIDAAPGLSFAGLQAYHGNAQHLPTHAERSAAIDAALPLVAEAVSALRDICLPPPQVTGAGSGTFPAEAASGLYTELQCGSYAVLDVDYARLLDANDSRYDATWRHAVFVLTEVMSVTRPGLAVLDAGHKAHAIDSGLPVIADRPDLRVTGASDEHTTVDDPASTLAVGDRLRLIPGHCDPTFNLHDWIVACRGDTVAELWPVTARGCQW</sequence>
<dbReference type="EMBL" id="AQQZ01000004">
    <property type="protein sequence ID" value="KNG93871.1"/>
    <property type="molecule type" value="Genomic_DNA"/>
</dbReference>
<dbReference type="STRING" id="1317121.ATO11_11980"/>
<organism evidence="4 5">
    <name type="scientific">Pseudaestuariivita atlantica</name>
    <dbReference type="NCBI Taxonomy" id="1317121"/>
    <lineage>
        <taxon>Bacteria</taxon>
        <taxon>Pseudomonadati</taxon>
        <taxon>Pseudomonadota</taxon>
        <taxon>Alphaproteobacteria</taxon>
        <taxon>Rhodobacterales</taxon>
        <taxon>Paracoccaceae</taxon>
        <taxon>Pseudaestuariivita</taxon>
    </lineage>
</organism>
<dbReference type="OrthoDB" id="9772497at2"/>
<dbReference type="Pfam" id="PF01168">
    <property type="entry name" value="Ala_racemase_N"/>
    <property type="match status" value="1"/>
</dbReference>
<dbReference type="GO" id="GO:0036088">
    <property type="term" value="P:D-serine catabolic process"/>
    <property type="evidence" value="ECO:0007669"/>
    <property type="project" value="TreeGrafter"/>
</dbReference>
<dbReference type="AlphaFoldDB" id="A0A0L1JQ57"/>
<evidence type="ECO:0000256" key="2">
    <source>
        <dbReference type="ARBA" id="ARBA00023239"/>
    </source>
</evidence>
<dbReference type="InterPro" id="IPR051466">
    <property type="entry name" value="D-amino_acid_metab_enzyme"/>
</dbReference>
<feature type="domain" description="D-serine dehydratase-like" evidence="3">
    <location>
        <begin position="270"/>
        <end position="356"/>
    </location>
</feature>